<comment type="caution">
    <text evidence="4">The sequence shown here is derived from an EMBL/GenBank/DDBJ whole genome shotgun (WGS) entry which is preliminary data.</text>
</comment>
<dbReference type="EMBL" id="JAVDRD010000001">
    <property type="protein sequence ID" value="MDR6509597.1"/>
    <property type="molecule type" value="Genomic_DNA"/>
</dbReference>
<dbReference type="PANTHER" id="PTHR43877:SF2">
    <property type="entry name" value="AMINOALKYLPHOSPHONATE N-ACETYLTRANSFERASE-RELATED"/>
    <property type="match status" value="1"/>
</dbReference>
<dbReference type="RefSeq" id="WP_309804273.1">
    <property type="nucleotide sequence ID" value="NZ_JAVDRD010000001.1"/>
</dbReference>
<dbReference type="InterPro" id="IPR016181">
    <property type="entry name" value="Acyl_CoA_acyltransferase"/>
</dbReference>
<dbReference type="PANTHER" id="PTHR43877">
    <property type="entry name" value="AMINOALKYLPHOSPHONATE N-ACETYLTRANSFERASE-RELATED-RELATED"/>
    <property type="match status" value="1"/>
</dbReference>
<keyword evidence="2" id="KW-0012">Acyltransferase</keyword>
<dbReference type="CDD" id="cd04301">
    <property type="entry name" value="NAT_SF"/>
    <property type="match status" value="1"/>
</dbReference>
<keyword evidence="5" id="KW-1185">Reference proteome</keyword>
<dbReference type="SUPFAM" id="SSF55729">
    <property type="entry name" value="Acyl-CoA N-acyltransferases (Nat)"/>
    <property type="match status" value="1"/>
</dbReference>
<dbReference type="InterPro" id="IPR000182">
    <property type="entry name" value="GNAT_dom"/>
</dbReference>
<dbReference type="Pfam" id="PF00583">
    <property type="entry name" value="Acetyltransf_1"/>
    <property type="match status" value="1"/>
</dbReference>
<feature type="domain" description="N-acetyltransferase" evidence="3">
    <location>
        <begin position="1"/>
        <end position="139"/>
    </location>
</feature>
<gene>
    <name evidence="4" type="ORF">J2792_000437</name>
</gene>
<evidence type="ECO:0000313" key="4">
    <source>
        <dbReference type="EMBL" id="MDR6509597.1"/>
    </source>
</evidence>
<dbReference type="PROSITE" id="PS51186">
    <property type="entry name" value="GNAT"/>
    <property type="match status" value="1"/>
</dbReference>
<keyword evidence="1" id="KW-0808">Transferase</keyword>
<dbReference type="Proteomes" id="UP001184150">
    <property type="component" value="Unassembled WGS sequence"/>
</dbReference>
<sequence length="139" mass="15351">MSLTIVHAAEPTPAQREAILAPLRVYNVREGGDPGLSSLSLMLTDADGVEVGGLWGKISYDWLFIELLAVPDAQRGQGHGEALMHQAEAHARAQGCVGIWLDTYAFQAPRFYEKLGYAVFGQLDDHPRGQSRFFLQKRL</sequence>
<organism evidence="4 5">
    <name type="scientific">Novosphingobium capsulatum</name>
    <dbReference type="NCBI Taxonomy" id="13688"/>
    <lineage>
        <taxon>Bacteria</taxon>
        <taxon>Pseudomonadati</taxon>
        <taxon>Pseudomonadota</taxon>
        <taxon>Alphaproteobacteria</taxon>
        <taxon>Sphingomonadales</taxon>
        <taxon>Sphingomonadaceae</taxon>
        <taxon>Novosphingobium</taxon>
    </lineage>
</organism>
<evidence type="ECO:0000313" key="5">
    <source>
        <dbReference type="Proteomes" id="UP001184150"/>
    </source>
</evidence>
<name>A0ABU1MHT3_9SPHN</name>
<proteinExistence type="predicted"/>
<reference evidence="4 5" key="1">
    <citation type="submission" date="2023-07" db="EMBL/GenBank/DDBJ databases">
        <title>Sorghum-associated microbial communities from plants grown in Nebraska, USA.</title>
        <authorList>
            <person name="Schachtman D."/>
        </authorList>
    </citation>
    <scope>NUCLEOTIDE SEQUENCE [LARGE SCALE GENOMIC DNA]</scope>
    <source>
        <strain evidence="4 5">DS1027</strain>
    </source>
</reference>
<protein>
    <submittedName>
        <fullName evidence="4">GNAT superfamily N-acetyltransferase</fullName>
    </submittedName>
</protein>
<evidence type="ECO:0000256" key="1">
    <source>
        <dbReference type="ARBA" id="ARBA00022679"/>
    </source>
</evidence>
<dbReference type="Gene3D" id="3.40.630.30">
    <property type="match status" value="1"/>
</dbReference>
<dbReference type="InterPro" id="IPR050832">
    <property type="entry name" value="Bact_Acetyltransf"/>
</dbReference>
<evidence type="ECO:0000256" key="2">
    <source>
        <dbReference type="ARBA" id="ARBA00023315"/>
    </source>
</evidence>
<evidence type="ECO:0000259" key="3">
    <source>
        <dbReference type="PROSITE" id="PS51186"/>
    </source>
</evidence>
<accession>A0ABU1MHT3</accession>